<protein>
    <recommendedName>
        <fullName evidence="2">DUF6816 domain-containing protein</fullName>
    </recommendedName>
</protein>
<comment type="caution">
    <text evidence="3">The sequence shown here is derived from an EMBL/GenBank/DDBJ whole genome shotgun (WGS) entry which is preliminary data.</text>
</comment>
<dbReference type="Proteomes" id="UP000658514">
    <property type="component" value="Unassembled WGS sequence"/>
</dbReference>
<dbReference type="EMBL" id="JACJQH010000057">
    <property type="protein sequence ID" value="MBD2199306.1"/>
    <property type="molecule type" value="Genomic_DNA"/>
</dbReference>
<evidence type="ECO:0000313" key="4">
    <source>
        <dbReference type="Proteomes" id="UP000658514"/>
    </source>
</evidence>
<dbReference type="InterPro" id="IPR049213">
    <property type="entry name" value="DUF6816"/>
</dbReference>
<feature type="chain" id="PRO_5046029454" description="DUF6816 domain-containing protein" evidence="1">
    <location>
        <begin position="27"/>
        <end position="259"/>
    </location>
</feature>
<keyword evidence="1" id="KW-0732">Signal</keyword>
<feature type="domain" description="DUF6816" evidence="2">
    <location>
        <begin position="49"/>
        <end position="257"/>
    </location>
</feature>
<evidence type="ECO:0000259" key="2">
    <source>
        <dbReference type="Pfam" id="PF20670"/>
    </source>
</evidence>
<organism evidence="3 4">
    <name type="scientific">Calothrix parietina FACHB-288</name>
    <dbReference type="NCBI Taxonomy" id="2692896"/>
    <lineage>
        <taxon>Bacteria</taxon>
        <taxon>Bacillati</taxon>
        <taxon>Cyanobacteriota</taxon>
        <taxon>Cyanophyceae</taxon>
        <taxon>Nostocales</taxon>
        <taxon>Calotrichaceae</taxon>
        <taxon>Calothrix</taxon>
    </lineage>
</organism>
<evidence type="ECO:0000313" key="3">
    <source>
        <dbReference type="EMBL" id="MBD2199306.1"/>
    </source>
</evidence>
<dbReference type="Pfam" id="PF20670">
    <property type="entry name" value="DUF6816"/>
    <property type="match status" value="1"/>
</dbReference>
<keyword evidence="4" id="KW-1185">Reference proteome</keyword>
<sequence length="259" mass="28733">MLAMKAIWSFCLVALFLFGWSGNATAGELSDRLAKFPQWEKLTSVQPAVGDLAYPDWMAGDWKVKSTLVDLVAPLAPDIVTPGFDANSKQLNQPISFLVRFIPEKSPVSRSKTLPQINQKSSILVADRVFNSLNLARAYLGNEAVLSVKIDPNSPNRQITLLRGDRQLVSIVSDRATETTADGEFITTEVFQQLFKGGSRPYLNKVESTTAYRQVSQSPPTIEADQVTAVYLSPQDPDYFIANSHPVALYRYRLEFSPS</sequence>
<evidence type="ECO:0000256" key="1">
    <source>
        <dbReference type="SAM" id="SignalP"/>
    </source>
</evidence>
<feature type="signal peptide" evidence="1">
    <location>
        <begin position="1"/>
        <end position="26"/>
    </location>
</feature>
<reference evidence="3 4" key="1">
    <citation type="journal article" date="2020" name="ISME J.">
        <title>Comparative genomics reveals insights into cyanobacterial evolution and habitat adaptation.</title>
        <authorList>
            <person name="Chen M.Y."/>
            <person name="Teng W.K."/>
            <person name="Zhao L."/>
            <person name="Hu C.X."/>
            <person name="Zhou Y.K."/>
            <person name="Han B.P."/>
            <person name="Song L.R."/>
            <person name="Shu W.S."/>
        </authorList>
    </citation>
    <scope>NUCLEOTIDE SEQUENCE [LARGE SCALE GENOMIC DNA]</scope>
    <source>
        <strain evidence="3 4">FACHB-288</strain>
    </source>
</reference>
<name>A0ABR8AH94_9CYAN</name>
<gene>
    <name evidence="3" type="ORF">H6G24_28145</name>
</gene>
<proteinExistence type="predicted"/>
<accession>A0ABR8AH94</accession>
<dbReference type="RefSeq" id="WP_190551265.1">
    <property type="nucleotide sequence ID" value="NZ_CAWPNO010000092.1"/>
</dbReference>